<evidence type="ECO:0000256" key="2">
    <source>
        <dbReference type="ARBA" id="ARBA00022531"/>
    </source>
</evidence>
<keyword evidence="4" id="KW-0934">Plastid</keyword>
<dbReference type="InterPro" id="IPR003666">
    <property type="entry name" value="PSI_PsaF"/>
</dbReference>
<dbReference type="Pfam" id="PF02507">
    <property type="entry name" value="PSI_PsaF"/>
    <property type="match status" value="1"/>
</dbReference>
<evidence type="ECO:0000256" key="3">
    <source>
        <dbReference type="ARBA" id="ARBA00022836"/>
    </source>
</evidence>
<dbReference type="GO" id="GO:0015979">
    <property type="term" value="P:photosynthesis"/>
    <property type="evidence" value="ECO:0007669"/>
    <property type="project" value="UniProtKB-UniRule"/>
</dbReference>
<reference evidence="5 6" key="1">
    <citation type="submission" date="2024-03" db="EMBL/GenBank/DDBJ databases">
        <title>Complete genome sequence of the green alga Chloropicon roscoffensis RCC1871.</title>
        <authorList>
            <person name="Lemieux C."/>
            <person name="Pombert J.-F."/>
            <person name="Otis C."/>
            <person name="Turmel M."/>
        </authorList>
    </citation>
    <scope>NUCLEOTIDE SEQUENCE [LARGE SCALE GENOMIC DNA]</scope>
    <source>
        <strain evidence="5 6">RCC1871</strain>
    </source>
</reference>
<dbReference type="GO" id="GO:0009538">
    <property type="term" value="C:photosystem I reaction center"/>
    <property type="evidence" value="ECO:0007669"/>
    <property type="project" value="UniProtKB-UniRule"/>
</dbReference>
<dbReference type="Gene3D" id="1.10.8.110">
    <property type="entry name" value="Photosystem I PsaF, reaction centre subunit III"/>
    <property type="match status" value="1"/>
</dbReference>
<comment type="function">
    <text evidence="4">Participates in efficiency of electron transfer from plastocyanin to P700 (or cytochrome c553 in algae and cyanobacteria). This plastocyanin-docking protein contributes to the specific association of plastocyanin to PSI.</text>
</comment>
<keyword evidence="4" id="KW-0793">Thylakoid</keyword>
<dbReference type="Proteomes" id="UP001472866">
    <property type="component" value="Chromosome 07"/>
</dbReference>
<sequence length="243" mass="26095">MQCLRLKSAAPCRGAPATASSRRSHLVVRATSKAHENGAKKNNNNSNEFLLKGAKTLAAVALAATISVSNVEEAQAKKDISGLTPCAQSKPYAKRQKQAIKALEKRLKKYEAGSAGEAAIKDTISKTKNRFKMYGDTGVLCGKDGYPHLIADPGFALQYGHTGEILVPTFGFVYIAGLIGYAGRQYLLSLKGDKKPTEGEIIIDVPKALDIMVQSVAWPIKTYTELRNGSLTAADEDITVSPR</sequence>
<organism evidence="5 6">
    <name type="scientific">Chloropicon roscoffensis</name>
    <dbReference type="NCBI Taxonomy" id="1461544"/>
    <lineage>
        <taxon>Eukaryota</taxon>
        <taxon>Viridiplantae</taxon>
        <taxon>Chlorophyta</taxon>
        <taxon>Chloropicophyceae</taxon>
        <taxon>Chloropicales</taxon>
        <taxon>Chloropicaceae</taxon>
        <taxon>Chloropicon</taxon>
    </lineage>
</organism>
<keyword evidence="4" id="KW-0150">Chloroplast</keyword>
<dbReference type="AlphaFoldDB" id="A0AAX4PD14"/>
<comment type="similarity">
    <text evidence="1 4">Belongs to the PsaF family.</text>
</comment>
<evidence type="ECO:0000256" key="4">
    <source>
        <dbReference type="RuleBase" id="RU368107"/>
    </source>
</evidence>
<gene>
    <name evidence="5" type="ORF">HKI87_07g50490</name>
</gene>
<keyword evidence="2 4" id="KW-0602">Photosynthesis</keyword>
<accession>A0AAX4PD14</accession>
<name>A0AAX4PD14_9CHLO</name>
<dbReference type="InterPro" id="IPR036577">
    <property type="entry name" value="PSI_PsaF_sf"/>
</dbReference>
<dbReference type="GO" id="GO:0009543">
    <property type="term" value="C:chloroplast thylakoid lumen"/>
    <property type="evidence" value="ECO:0007669"/>
    <property type="project" value="UniProtKB-SubCell"/>
</dbReference>
<protein>
    <recommendedName>
        <fullName evidence="4">Photosystem I reaction center subunit III</fullName>
    </recommendedName>
    <alternativeName>
        <fullName evidence="4">PSI-F</fullName>
    </alternativeName>
</protein>
<evidence type="ECO:0000256" key="1">
    <source>
        <dbReference type="ARBA" id="ARBA00008386"/>
    </source>
</evidence>
<dbReference type="SUPFAM" id="SSF81536">
    <property type="entry name" value="Subunit III of photosystem I reaction centre, PsaF"/>
    <property type="match status" value="1"/>
</dbReference>
<dbReference type="PANTHER" id="PTHR34939:SF1">
    <property type="entry name" value="PHOTOSYSTEM I REACTION CENTER SUBUNIT III, CHLOROPLASTIC"/>
    <property type="match status" value="1"/>
</dbReference>
<dbReference type="FunFam" id="1.10.8.110:FF:000001">
    <property type="entry name" value="Photosystem I reaction center subunit III"/>
    <property type="match status" value="1"/>
</dbReference>
<evidence type="ECO:0000313" key="6">
    <source>
        <dbReference type="Proteomes" id="UP001472866"/>
    </source>
</evidence>
<dbReference type="GO" id="GO:0009535">
    <property type="term" value="C:chloroplast thylakoid membrane"/>
    <property type="evidence" value="ECO:0007669"/>
    <property type="project" value="TreeGrafter"/>
</dbReference>
<comment type="subcellular location">
    <subcellularLocation>
        <location evidence="4">Plastid</location>
        <location evidence="4">Chloroplast thylakoid lumen</location>
    </subcellularLocation>
</comment>
<keyword evidence="6" id="KW-1185">Reference proteome</keyword>
<dbReference type="PANTHER" id="PTHR34939">
    <property type="entry name" value="PHOTOSYSTEM I REACTION CENTER SUBUNIT III, CHLOROPLASTIC"/>
    <property type="match status" value="1"/>
</dbReference>
<evidence type="ECO:0000313" key="5">
    <source>
        <dbReference type="EMBL" id="WZN63500.1"/>
    </source>
</evidence>
<keyword evidence="3 4" id="KW-0603">Photosystem I</keyword>
<proteinExistence type="inferred from homology"/>
<dbReference type="EMBL" id="CP151507">
    <property type="protein sequence ID" value="WZN63500.1"/>
    <property type="molecule type" value="Genomic_DNA"/>
</dbReference>